<keyword evidence="1" id="KW-1133">Transmembrane helix</keyword>
<dbReference type="EMBL" id="CP031264">
    <property type="protein sequence ID" value="AXI80349.1"/>
    <property type="molecule type" value="Genomic_DNA"/>
</dbReference>
<keyword evidence="1" id="KW-0812">Transmembrane</keyword>
<dbReference type="RefSeq" id="WP_111491867.1">
    <property type="nucleotide sequence ID" value="NZ_CP031264.1"/>
</dbReference>
<sequence>MTAVVPALRRLLPSRSRPAVPDGDDTARQGPARWAWWPHAALGAGFMAVFCVIALARYQRFDDQSWDLGIFVQVARGWAARQIPVVTIKGDGYAILGDHWSPILAVLGPLWRVWPSPVMLLVLQAGLFSWSIGIVSETAARLLGLTRGLLVGGAFGLSWGLQRAVDFQFHEIAFGVPLIAVVARQLLLRNWEEAAWWCLPLLLVKEDMGLTVAAVGAVLLINRRWRLGPLLVVLGLAWSACALWWWIPHFNTAGSFDYWTKLPGTGGQSLDWWDLARSMVTRHTVWTTVGWLVGATAFLCLRSPLTILVLPTLAWRFASDNATYWGRDWHYSAVLMPVLFLAAVDGLNRCDLSPRRWMRSWARNGVTAMVAIAATCTVAAPLPLSDLVEPATYQGGEQAAELRAAVRVIPDGATVEAANRPLAHLAARCRVYWPGGSVAVPPQYILIESDDLALDGPAYGRAYHPQATYQTVFHQGRVTVVQRIG</sequence>
<protein>
    <submittedName>
        <fullName evidence="2">DUF2079 domain-containing protein</fullName>
    </submittedName>
</protein>
<feature type="transmembrane region" description="Helical" evidence="1">
    <location>
        <begin position="227"/>
        <end position="247"/>
    </location>
</feature>
<dbReference type="AlphaFoldDB" id="A0A345T2Z4"/>
<feature type="transmembrane region" description="Helical" evidence="1">
    <location>
        <begin position="36"/>
        <end position="58"/>
    </location>
</feature>
<dbReference type="OrthoDB" id="5240834at2"/>
<gene>
    <name evidence="2" type="ORF">C7M71_026080</name>
</gene>
<feature type="transmembrane region" description="Helical" evidence="1">
    <location>
        <begin position="142"/>
        <end position="161"/>
    </location>
</feature>
<evidence type="ECO:0000256" key="1">
    <source>
        <dbReference type="SAM" id="Phobius"/>
    </source>
</evidence>
<keyword evidence="1" id="KW-0472">Membrane</keyword>
<feature type="transmembrane region" description="Helical" evidence="1">
    <location>
        <begin position="285"/>
        <end position="309"/>
    </location>
</feature>
<feature type="transmembrane region" description="Helical" evidence="1">
    <location>
        <begin position="360"/>
        <end position="382"/>
    </location>
</feature>
<dbReference type="KEGG" id="stri:C7M71_026080"/>
<dbReference type="Proteomes" id="UP000249340">
    <property type="component" value="Chromosome"/>
</dbReference>
<evidence type="ECO:0000313" key="2">
    <source>
        <dbReference type="EMBL" id="AXI80349.1"/>
    </source>
</evidence>
<dbReference type="Pfam" id="PF09852">
    <property type="entry name" value="DUF2079"/>
    <property type="match status" value="1"/>
</dbReference>
<feature type="transmembrane region" description="Helical" evidence="1">
    <location>
        <begin position="114"/>
        <end position="135"/>
    </location>
</feature>
<dbReference type="InterPro" id="IPR018650">
    <property type="entry name" value="STSV1_Orf64"/>
</dbReference>
<accession>A0A345T2Z4</accession>
<reference evidence="3" key="1">
    <citation type="submission" date="2018-07" db="EMBL/GenBank/DDBJ databases">
        <title>Streptacidiphilus bronchialis DSM 106435 chromosome.</title>
        <authorList>
            <person name="Batra D."/>
            <person name="Gulvik C.A."/>
        </authorList>
    </citation>
    <scope>NUCLEOTIDE SEQUENCE [LARGE SCALE GENOMIC DNA]</scope>
    <source>
        <strain evidence="3">DSM 106435</strain>
    </source>
</reference>
<organism evidence="2 3">
    <name type="scientific">Peterkaempfera bronchialis</name>
    <dbReference type="NCBI Taxonomy" id="2126346"/>
    <lineage>
        <taxon>Bacteria</taxon>
        <taxon>Bacillati</taxon>
        <taxon>Actinomycetota</taxon>
        <taxon>Actinomycetes</taxon>
        <taxon>Kitasatosporales</taxon>
        <taxon>Streptomycetaceae</taxon>
        <taxon>Peterkaempfera</taxon>
    </lineage>
</organism>
<evidence type="ECO:0000313" key="3">
    <source>
        <dbReference type="Proteomes" id="UP000249340"/>
    </source>
</evidence>
<name>A0A345T2Z4_9ACTN</name>
<feature type="transmembrane region" description="Helical" evidence="1">
    <location>
        <begin position="329"/>
        <end position="348"/>
    </location>
</feature>
<proteinExistence type="predicted"/>
<keyword evidence="3" id="KW-1185">Reference proteome</keyword>